<sequence length="148" mass="16024">MESIPFGVIISVMCVLRPSSSILGKQEPLPPGTNGSLSEVLMEPLESLGPEAVGVAPIQGMCLCTCVLLYHLPIFLYTATLRITHIRVKTDERPTSTRVKADERPTSTSCNRSTRSSSSHISKARLSSAQGSEHLLHLVQITNNNKIA</sequence>
<keyword evidence="3" id="KW-1185">Reference proteome</keyword>
<feature type="compositionally biased region" description="Low complexity" evidence="1">
    <location>
        <begin position="106"/>
        <end position="124"/>
    </location>
</feature>
<feature type="region of interest" description="Disordered" evidence="1">
    <location>
        <begin position="92"/>
        <end position="124"/>
    </location>
</feature>
<proteinExistence type="predicted"/>
<evidence type="ECO:0000313" key="3">
    <source>
        <dbReference type="Proteomes" id="UP000078200"/>
    </source>
</evidence>
<feature type="compositionally biased region" description="Basic and acidic residues" evidence="1">
    <location>
        <begin position="92"/>
        <end position="105"/>
    </location>
</feature>
<accession>A0A1A9UTP4</accession>
<name>A0A1A9UTP4_GLOAU</name>
<reference evidence="2" key="1">
    <citation type="submission" date="2020-05" db="UniProtKB">
        <authorList>
            <consortium name="EnsemblMetazoa"/>
        </authorList>
    </citation>
    <scope>IDENTIFICATION</scope>
    <source>
        <strain evidence="2">TTRI</strain>
    </source>
</reference>
<dbReference type="VEuPathDB" id="VectorBase:GAUT014945"/>
<evidence type="ECO:0000313" key="2">
    <source>
        <dbReference type="EnsemblMetazoa" id="GAUT014945-PA"/>
    </source>
</evidence>
<evidence type="ECO:0000256" key="1">
    <source>
        <dbReference type="SAM" id="MobiDB-lite"/>
    </source>
</evidence>
<organism evidence="2 3">
    <name type="scientific">Glossina austeni</name>
    <name type="common">Savannah tsetse fly</name>
    <dbReference type="NCBI Taxonomy" id="7395"/>
    <lineage>
        <taxon>Eukaryota</taxon>
        <taxon>Metazoa</taxon>
        <taxon>Ecdysozoa</taxon>
        <taxon>Arthropoda</taxon>
        <taxon>Hexapoda</taxon>
        <taxon>Insecta</taxon>
        <taxon>Pterygota</taxon>
        <taxon>Neoptera</taxon>
        <taxon>Endopterygota</taxon>
        <taxon>Diptera</taxon>
        <taxon>Brachycera</taxon>
        <taxon>Muscomorpha</taxon>
        <taxon>Hippoboscoidea</taxon>
        <taxon>Glossinidae</taxon>
        <taxon>Glossina</taxon>
    </lineage>
</organism>
<protein>
    <submittedName>
        <fullName evidence="2">Uncharacterized protein</fullName>
    </submittedName>
</protein>
<dbReference type="AlphaFoldDB" id="A0A1A9UTP4"/>
<dbReference type="EnsemblMetazoa" id="GAUT014945-RA">
    <property type="protein sequence ID" value="GAUT014945-PA"/>
    <property type="gene ID" value="GAUT014945"/>
</dbReference>
<dbReference type="Proteomes" id="UP000078200">
    <property type="component" value="Unassembled WGS sequence"/>
</dbReference>